<keyword evidence="4 5" id="KW-0472">Membrane</keyword>
<evidence type="ECO:0008006" key="8">
    <source>
        <dbReference type="Google" id="ProtNLM"/>
    </source>
</evidence>
<evidence type="ECO:0000256" key="2">
    <source>
        <dbReference type="ARBA" id="ARBA00022692"/>
    </source>
</evidence>
<feature type="transmembrane region" description="Helical" evidence="5">
    <location>
        <begin position="83"/>
        <end position="104"/>
    </location>
</feature>
<feature type="transmembrane region" description="Helical" evidence="5">
    <location>
        <begin position="116"/>
        <end position="136"/>
    </location>
</feature>
<dbReference type="GeneID" id="39983838"/>
<keyword evidence="7" id="KW-1185">Reference proteome</keyword>
<dbReference type="AlphaFoldDB" id="A0A1X0P0F4"/>
<dbReference type="GO" id="GO:0035869">
    <property type="term" value="C:ciliary transition zone"/>
    <property type="evidence" value="ECO:0007669"/>
    <property type="project" value="TreeGrafter"/>
</dbReference>
<dbReference type="PANTHER" id="PTHR13531:SF6">
    <property type="entry name" value="TMEM (HUMAN TRANSMEMBRANE PROTEIN) HOMOLOG"/>
    <property type="match status" value="1"/>
</dbReference>
<comment type="caution">
    <text evidence="6">The sequence shown here is derived from an EMBL/GenBank/DDBJ whole genome shotgun (WGS) entry which is preliminary data.</text>
</comment>
<dbReference type="RefSeq" id="XP_028884461.1">
    <property type="nucleotide sequence ID" value="XM_029024058.1"/>
</dbReference>
<dbReference type="GO" id="GO:0016020">
    <property type="term" value="C:membrane"/>
    <property type="evidence" value="ECO:0007669"/>
    <property type="project" value="UniProtKB-SubCell"/>
</dbReference>
<evidence type="ECO:0000256" key="4">
    <source>
        <dbReference type="ARBA" id="ARBA00023136"/>
    </source>
</evidence>
<dbReference type="VEuPathDB" id="TriTrypDB:TM35_000081930"/>
<dbReference type="EMBL" id="NBCO01000008">
    <property type="protein sequence ID" value="ORC90395.1"/>
    <property type="molecule type" value="Genomic_DNA"/>
</dbReference>
<feature type="transmembrane region" description="Helical" evidence="5">
    <location>
        <begin position="52"/>
        <end position="71"/>
    </location>
</feature>
<dbReference type="InterPro" id="IPR019184">
    <property type="entry name" value="Uncharacterised_TM-17"/>
</dbReference>
<proteinExistence type="predicted"/>
<dbReference type="GO" id="GO:1905515">
    <property type="term" value="P:non-motile cilium assembly"/>
    <property type="evidence" value="ECO:0007669"/>
    <property type="project" value="TreeGrafter"/>
</dbReference>
<dbReference type="OrthoDB" id="311720at2759"/>
<accession>A0A1X0P0F4</accession>
<comment type="subcellular location">
    <subcellularLocation>
        <location evidence="1">Membrane</location>
        <topology evidence="1">Multi-pass membrane protein</topology>
    </subcellularLocation>
</comment>
<feature type="transmembrane region" description="Helical" evidence="5">
    <location>
        <begin position="16"/>
        <end position="40"/>
    </location>
</feature>
<organism evidence="6 7">
    <name type="scientific">Trypanosoma theileri</name>
    <dbReference type="NCBI Taxonomy" id="67003"/>
    <lineage>
        <taxon>Eukaryota</taxon>
        <taxon>Discoba</taxon>
        <taxon>Euglenozoa</taxon>
        <taxon>Kinetoplastea</taxon>
        <taxon>Metakinetoplastina</taxon>
        <taxon>Trypanosomatida</taxon>
        <taxon>Trypanosomatidae</taxon>
        <taxon>Trypanosoma</taxon>
    </lineage>
</organism>
<evidence type="ECO:0000256" key="5">
    <source>
        <dbReference type="SAM" id="Phobius"/>
    </source>
</evidence>
<dbReference type="STRING" id="67003.A0A1X0P0F4"/>
<dbReference type="Proteomes" id="UP000192257">
    <property type="component" value="Unassembled WGS sequence"/>
</dbReference>
<gene>
    <name evidence="6" type="ORF">TM35_000081930</name>
</gene>
<evidence type="ECO:0000256" key="1">
    <source>
        <dbReference type="ARBA" id="ARBA00004141"/>
    </source>
</evidence>
<evidence type="ECO:0000313" key="6">
    <source>
        <dbReference type="EMBL" id="ORC90395.1"/>
    </source>
</evidence>
<keyword evidence="3 5" id="KW-1133">Transmembrane helix</keyword>
<dbReference type="PANTHER" id="PTHR13531">
    <property type="entry name" value="GEO07735P1-RELATED-RELATED"/>
    <property type="match status" value="1"/>
</dbReference>
<protein>
    <recommendedName>
        <fullName evidence="8">Transmembrane protein</fullName>
    </recommendedName>
</protein>
<keyword evidence="2 5" id="KW-0812">Transmembrane</keyword>
<evidence type="ECO:0000313" key="7">
    <source>
        <dbReference type="Proteomes" id="UP000192257"/>
    </source>
</evidence>
<evidence type="ECO:0000256" key="3">
    <source>
        <dbReference type="ARBA" id="ARBA00022989"/>
    </source>
</evidence>
<name>A0A1X0P0F4_9TRYP</name>
<sequence length="161" mass="18459">MRVRAYHHHTVSRSSAALAALVIVNAAFMFCFALPVVLAFPWSRVLTATQQAWGAALISIWAIAEIPRLYAGHTGNNLQHVPALMRFALMTLVPQIPLVIVYMVMWPQRNALNEAVSITMIILLVAELFCTIRLLVTLMQRNRIDFFIFYRRNFIENRRFS</sequence>
<dbReference type="Pfam" id="PF09799">
    <property type="entry name" value="Transmemb_17"/>
    <property type="match status" value="1"/>
</dbReference>
<reference evidence="6 7" key="1">
    <citation type="submission" date="2017-03" db="EMBL/GenBank/DDBJ databases">
        <title>An alternative strategy for trypanosome survival in the mammalian bloodstream revealed through genome and transcriptome analysis of the ubiquitous bovine parasite Trypanosoma (Megatrypanum) theileri.</title>
        <authorList>
            <person name="Kelly S."/>
            <person name="Ivens A."/>
            <person name="Mott A."/>
            <person name="O'Neill E."/>
            <person name="Emms D."/>
            <person name="Macleod O."/>
            <person name="Voorheis P."/>
            <person name="Matthews J."/>
            <person name="Matthews K."/>
            <person name="Carrington M."/>
        </authorList>
    </citation>
    <scope>NUCLEOTIDE SEQUENCE [LARGE SCALE GENOMIC DNA]</scope>
    <source>
        <strain evidence="6">Edinburgh</strain>
    </source>
</reference>